<protein>
    <recommendedName>
        <fullName evidence="4">LppX_LprAFG lipoprotein</fullName>
    </recommendedName>
</protein>
<gene>
    <name evidence="2" type="ORF">DTL70_06355</name>
</gene>
<proteinExistence type="predicted"/>
<organism evidence="2 3">
    <name type="scientific">Streptomyces diacarni</name>
    <dbReference type="NCBI Taxonomy" id="2800381"/>
    <lineage>
        <taxon>Bacteria</taxon>
        <taxon>Bacillati</taxon>
        <taxon>Actinomycetota</taxon>
        <taxon>Actinomycetes</taxon>
        <taxon>Kitasatosporales</taxon>
        <taxon>Streptomycetaceae</taxon>
        <taxon>Streptomyces</taxon>
    </lineage>
</organism>
<dbReference type="EMBL" id="QOIN01000033">
    <property type="protein sequence ID" value="RCG26676.1"/>
    <property type="molecule type" value="Genomic_DNA"/>
</dbReference>
<sequence length="288" mass="30266">MECAGGVIQRMIAGGAGLVTGVLLVTGCGGDGGGEESQKEGKSEASRQSPAKAVQATNKRTAEAKTAKIDLTVTASGSESKTVRGDGVMNLRDGTSRLDMGIGGEHLQQRVVGSTLYQKLPKKAAAQLPDGKTWSKIDLKKLQARTGGEQTGVQNPADSLAYSKSLSEKDVKKLGTENVNGTKTTHYRVRLDLSKLAKGDAAQEKKLRQQLGDDVPIELWIDDKGRTRRQQVEVTVQPSNAAGSATSSKVKTVVNLSDFGTEVDVEAPPSGKTADMTDQLSQGSGRSA</sequence>
<dbReference type="Gene3D" id="2.50.20.20">
    <property type="match status" value="1"/>
</dbReference>
<feature type="region of interest" description="Disordered" evidence="1">
    <location>
        <begin position="260"/>
        <end position="288"/>
    </location>
</feature>
<evidence type="ECO:0000313" key="3">
    <source>
        <dbReference type="Proteomes" id="UP000252914"/>
    </source>
</evidence>
<feature type="compositionally biased region" description="Basic and acidic residues" evidence="1">
    <location>
        <begin position="36"/>
        <end position="45"/>
    </location>
</feature>
<dbReference type="AlphaFoldDB" id="A0A367F8I5"/>
<comment type="caution">
    <text evidence="2">The sequence shown here is derived from an EMBL/GenBank/DDBJ whole genome shotgun (WGS) entry which is preliminary data.</text>
</comment>
<feature type="compositionally biased region" description="Polar residues" evidence="1">
    <location>
        <begin position="276"/>
        <end position="288"/>
    </location>
</feature>
<evidence type="ECO:0000313" key="2">
    <source>
        <dbReference type="EMBL" id="RCG26676.1"/>
    </source>
</evidence>
<evidence type="ECO:0008006" key="4">
    <source>
        <dbReference type="Google" id="ProtNLM"/>
    </source>
</evidence>
<dbReference type="SUPFAM" id="SSF89392">
    <property type="entry name" value="Prokaryotic lipoproteins and lipoprotein localization factors"/>
    <property type="match status" value="1"/>
</dbReference>
<name>A0A367F8I5_9ACTN</name>
<dbReference type="InterPro" id="IPR029046">
    <property type="entry name" value="LolA/LolB/LppX"/>
</dbReference>
<accession>A0A367F8I5</accession>
<feature type="region of interest" description="Disordered" evidence="1">
    <location>
        <begin position="31"/>
        <end position="61"/>
    </location>
</feature>
<evidence type="ECO:0000256" key="1">
    <source>
        <dbReference type="SAM" id="MobiDB-lite"/>
    </source>
</evidence>
<keyword evidence="3" id="KW-1185">Reference proteome</keyword>
<dbReference type="Proteomes" id="UP000252914">
    <property type="component" value="Unassembled WGS sequence"/>
</dbReference>
<reference evidence="2 3" key="1">
    <citation type="submission" date="2018-06" db="EMBL/GenBank/DDBJ databases">
        <title>Streptomyces reniochalinae sp. nov. and Streptomyces diacarnus sp. nov. from marine sponges.</title>
        <authorList>
            <person name="Li L."/>
        </authorList>
    </citation>
    <scope>NUCLEOTIDE SEQUENCE [LARGE SCALE GENOMIC DNA]</scope>
    <source>
        <strain evidence="2 3">LHW51701</strain>
    </source>
</reference>